<dbReference type="EMBL" id="ML769681">
    <property type="protein sequence ID" value="KAE9389823.1"/>
    <property type="molecule type" value="Genomic_DNA"/>
</dbReference>
<proteinExistence type="predicted"/>
<sequence>TPGIKETLVELYEKPELLFFGPDVRTAGYDDWALLTPATEAPETWWKSFTTGKRCRD</sequence>
<evidence type="ECO:0000313" key="1">
    <source>
        <dbReference type="EMBL" id="KAE9389823.1"/>
    </source>
</evidence>
<name>A0A6A4GWL3_9AGAR</name>
<feature type="non-terminal residue" evidence="1">
    <location>
        <position position="57"/>
    </location>
</feature>
<keyword evidence="2" id="KW-1185">Reference proteome</keyword>
<evidence type="ECO:0000313" key="2">
    <source>
        <dbReference type="Proteomes" id="UP000799118"/>
    </source>
</evidence>
<protein>
    <submittedName>
        <fullName evidence="1">Uncharacterized protein</fullName>
    </submittedName>
</protein>
<dbReference type="OrthoDB" id="184415at2759"/>
<dbReference type="AlphaFoldDB" id="A0A6A4GWL3"/>
<feature type="non-terminal residue" evidence="1">
    <location>
        <position position="1"/>
    </location>
</feature>
<organism evidence="1 2">
    <name type="scientific">Gymnopus androsaceus JB14</name>
    <dbReference type="NCBI Taxonomy" id="1447944"/>
    <lineage>
        <taxon>Eukaryota</taxon>
        <taxon>Fungi</taxon>
        <taxon>Dikarya</taxon>
        <taxon>Basidiomycota</taxon>
        <taxon>Agaricomycotina</taxon>
        <taxon>Agaricomycetes</taxon>
        <taxon>Agaricomycetidae</taxon>
        <taxon>Agaricales</taxon>
        <taxon>Marasmiineae</taxon>
        <taxon>Omphalotaceae</taxon>
        <taxon>Gymnopus</taxon>
    </lineage>
</organism>
<accession>A0A6A4GWL3</accession>
<reference evidence="1" key="1">
    <citation type="journal article" date="2019" name="Environ. Microbiol.">
        <title>Fungal ecological strategies reflected in gene transcription - a case study of two litter decomposers.</title>
        <authorList>
            <person name="Barbi F."/>
            <person name="Kohler A."/>
            <person name="Barry K."/>
            <person name="Baskaran P."/>
            <person name="Daum C."/>
            <person name="Fauchery L."/>
            <person name="Ihrmark K."/>
            <person name="Kuo A."/>
            <person name="LaButti K."/>
            <person name="Lipzen A."/>
            <person name="Morin E."/>
            <person name="Grigoriev I.V."/>
            <person name="Henrissat B."/>
            <person name="Lindahl B."/>
            <person name="Martin F."/>
        </authorList>
    </citation>
    <scope>NUCLEOTIDE SEQUENCE</scope>
    <source>
        <strain evidence="1">JB14</strain>
    </source>
</reference>
<dbReference type="Proteomes" id="UP000799118">
    <property type="component" value="Unassembled WGS sequence"/>
</dbReference>
<gene>
    <name evidence="1" type="ORF">BT96DRAFT_778606</name>
</gene>